<dbReference type="Proteomes" id="UP000008963">
    <property type="component" value="Chromosome"/>
</dbReference>
<evidence type="ECO:0000256" key="11">
    <source>
        <dbReference type="RuleBase" id="RU003783"/>
    </source>
</evidence>
<evidence type="ECO:0000313" key="14">
    <source>
        <dbReference type="EMBL" id="CBW27531.1"/>
    </source>
</evidence>
<feature type="binding site" evidence="10">
    <location>
        <begin position="13"/>
        <end position="20"/>
    </location>
    <ligand>
        <name>ATP</name>
        <dbReference type="ChEBI" id="CHEBI:30616"/>
    </ligand>
</feature>
<dbReference type="PANTHER" id="PTHR11088">
    <property type="entry name" value="TRNA DIMETHYLALLYLTRANSFERASE"/>
    <property type="match status" value="1"/>
</dbReference>
<evidence type="ECO:0000256" key="13">
    <source>
        <dbReference type="RuleBase" id="RU003785"/>
    </source>
</evidence>
<name>E1WXL3_HALMS</name>
<evidence type="ECO:0000313" key="15">
    <source>
        <dbReference type="Proteomes" id="UP000008963"/>
    </source>
</evidence>
<proteinExistence type="inferred from homology"/>
<dbReference type="GO" id="GO:0052381">
    <property type="term" value="F:tRNA dimethylallyltransferase activity"/>
    <property type="evidence" value="ECO:0007669"/>
    <property type="project" value="UniProtKB-UniRule"/>
</dbReference>
<comment type="catalytic activity">
    <reaction evidence="9 10 11">
        <text>adenosine(37) in tRNA + dimethylallyl diphosphate = N(6)-dimethylallyladenosine(37) in tRNA + diphosphate</text>
        <dbReference type="Rhea" id="RHEA:26482"/>
        <dbReference type="Rhea" id="RHEA-COMP:10162"/>
        <dbReference type="Rhea" id="RHEA-COMP:10375"/>
        <dbReference type="ChEBI" id="CHEBI:33019"/>
        <dbReference type="ChEBI" id="CHEBI:57623"/>
        <dbReference type="ChEBI" id="CHEBI:74411"/>
        <dbReference type="ChEBI" id="CHEBI:74415"/>
        <dbReference type="EC" id="2.5.1.75"/>
    </reaction>
</comment>
<dbReference type="KEGG" id="bmx:BMS_2755"/>
<evidence type="ECO:0000256" key="2">
    <source>
        <dbReference type="ARBA" id="ARBA00003213"/>
    </source>
</evidence>
<evidence type="ECO:0000256" key="9">
    <source>
        <dbReference type="ARBA" id="ARBA00049563"/>
    </source>
</evidence>
<evidence type="ECO:0000256" key="1">
    <source>
        <dbReference type="ARBA" id="ARBA00001946"/>
    </source>
</evidence>
<evidence type="ECO:0000256" key="10">
    <source>
        <dbReference type="HAMAP-Rule" id="MF_00185"/>
    </source>
</evidence>
<feature type="region of interest" description="Interaction with substrate tRNA" evidence="10">
    <location>
        <begin position="43"/>
        <end position="46"/>
    </location>
</feature>
<dbReference type="EC" id="2.5.1.75" evidence="10"/>
<dbReference type="Pfam" id="PF01715">
    <property type="entry name" value="IPPT"/>
    <property type="match status" value="1"/>
</dbReference>
<comment type="caution">
    <text evidence="10">Lacks conserved residue(s) required for the propagation of feature annotation.</text>
</comment>
<comment type="similarity">
    <text evidence="3 10 13">Belongs to the IPP transferase family.</text>
</comment>
<evidence type="ECO:0000256" key="12">
    <source>
        <dbReference type="RuleBase" id="RU003784"/>
    </source>
</evidence>
<evidence type="ECO:0000256" key="5">
    <source>
        <dbReference type="ARBA" id="ARBA00022694"/>
    </source>
</evidence>
<dbReference type="PANTHER" id="PTHR11088:SF60">
    <property type="entry name" value="TRNA DIMETHYLALLYLTRANSFERASE"/>
    <property type="match status" value="1"/>
</dbReference>
<evidence type="ECO:0000256" key="6">
    <source>
        <dbReference type="ARBA" id="ARBA00022741"/>
    </source>
</evidence>
<dbReference type="PATRIC" id="fig|862908.3.peg.2631"/>
<dbReference type="RefSeq" id="WP_014245305.1">
    <property type="nucleotide sequence ID" value="NC_016620.1"/>
</dbReference>
<dbReference type="STRING" id="862908.BMS_2755"/>
<dbReference type="Gene3D" id="3.40.50.300">
    <property type="entry name" value="P-loop containing nucleotide triphosphate hydrolases"/>
    <property type="match status" value="1"/>
</dbReference>
<feature type="site" description="Interaction with substrate tRNA" evidence="10">
    <location>
        <position position="131"/>
    </location>
</feature>
<evidence type="ECO:0000256" key="8">
    <source>
        <dbReference type="ARBA" id="ARBA00022842"/>
    </source>
</evidence>
<dbReference type="EMBL" id="FQ312005">
    <property type="protein sequence ID" value="CBW27531.1"/>
    <property type="molecule type" value="Genomic_DNA"/>
</dbReference>
<dbReference type="InterPro" id="IPR039657">
    <property type="entry name" value="Dimethylallyltransferase"/>
</dbReference>
<dbReference type="InterPro" id="IPR027417">
    <property type="entry name" value="P-loop_NTPase"/>
</dbReference>
<feature type="binding site" evidence="10">
    <location>
        <begin position="15"/>
        <end position="20"/>
    </location>
    <ligand>
        <name>substrate</name>
    </ligand>
</feature>
<keyword evidence="4 10" id="KW-0808">Transferase</keyword>
<feature type="site" description="Interaction with substrate tRNA" evidence="10">
    <location>
        <position position="109"/>
    </location>
</feature>
<dbReference type="OrthoDB" id="5289568at2"/>
<protein>
    <recommendedName>
        <fullName evidence="10">tRNA dimethylallyltransferase</fullName>
        <ecNumber evidence="10">2.5.1.75</ecNumber>
    </recommendedName>
    <alternativeName>
        <fullName evidence="10">Dimethylallyl diphosphate:tRNA dimethylallyltransferase</fullName>
        <shortName evidence="10">DMAPP:tRNA dimethylallyltransferase</shortName>
        <shortName evidence="10">DMATase</shortName>
    </alternativeName>
    <alternativeName>
        <fullName evidence="10">Isopentenyl-diphosphate:tRNA isopentenyltransferase</fullName>
        <shortName evidence="10">IPP transferase</shortName>
        <shortName evidence="10">IPPT</shortName>
        <shortName evidence="10">IPTase</shortName>
    </alternativeName>
</protein>
<dbReference type="eggNOG" id="COG0324">
    <property type="taxonomic scope" value="Bacteria"/>
</dbReference>
<keyword evidence="5 10" id="KW-0819">tRNA processing</keyword>
<comment type="cofactor">
    <cofactor evidence="1 10">
        <name>Mg(2+)</name>
        <dbReference type="ChEBI" id="CHEBI:18420"/>
    </cofactor>
</comment>
<evidence type="ECO:0000256" key="4">
    <source>
        <dbReference type="ARBA" id="ARBA00022679"/>
    </source>
</evidence>
<organism evidence="14 15">
    <name type="scientific">Halobacteriovorax marinus (strain ATCC BAA-682 / DSM 15412 / SJ)</name>
    <name type="common">Bacteriovorax marinus</name>
    <dbReference type="NCBI Taxonomy" id="862908"/>
    <lineage>
        <taxon>Bacteria</taxon>
        <taxon>Pseudomonadati</taxon>
        <taxon>Bdellovibrionota</taxon>
        <taxon>Bacteriovoracia</taxon>
        <taxon>Bacteriovoracales</taxon>
        <taxon>Halobacteriovoraceae</taxon>
        <taxon>Halobacteriovorax</taxon>
    </lineage>
</organism>
<dbReference type="GO" id="GO:0006400">
    <property type="term" value="P:tRNA modification"/>
    <property type="evidence" value="ECO:0007669"/>
    <property type="project" value="TreeGrafter"/>
</dbReference>
<keyword evidence="7 10" id="KW-0067">ATP-binding</keyword>
<dbReference type="NCBIfam" id="TIGR00174">
    <property type="entry name" value="miaA"/>
    <property type="match status" value="1"/>
</dbReference>
<dbReference type="HAMAP" id="MF_00185">
    <property type="entry name" value="IPP_trans"/>
    <property type="match status" value="1"/>
</dbReference>
<evidence type="ECO:0000256" key="7">
    <source>
        <dbReference type="ARBA" id="ARBA00022840"/>
    </source>
</evidence>
<accession>E1WXL3</accession>
<dbReference type="HOGENOM" id="CLU_032616_0_1_7"/>
<dbReference type="GO" id="GO:0005524">
    <property type="term" value="F:ATP binding"/>
    <property type="evidence" value="ECO:0007669"/>
    <property type="project" value="UniProtKB-UniRule"/>
</dbReference>
<dbReference type="Gene3D" id="1.10.20.140">
    <property type="match status" value="1"/>
</dbReference>
<reference evidence="15" key="1">
    <citation type="journal article" date="2013" name="ISME J.">
        <title>A small predatory core genome in the divergent marine Bacteriovorax marinus SJ and the terrestrial Bdellovibrio bacteriovorus.</title>
        <authorList>
            <person name="Crossman L.C."/>
            <person name="Chen H."/>
            <person name="Cerdeno-Tarraga A.M."/>
            <person name="Brooks K."/>
            <person name="Quail M.A."/>
            <person name="Pineiro S.A."/>
            <person name="Hobley L."/>
            <person name="Sockett R.E."/>
            <person name="Bentley S.D."/>
            <person name="Parkhill J."/>
            <person name="Williams H.N."/>
            <person name="Stine O.C."/>
        </authorList>
    </citation>
    <scope>NUCLEOTIDE SEQUENCE [LARGE SCALE GENOMIC DNA]</scope>
    <source>
        <strain evidence="15">ATCC BAA-682 / DSM 15412 / SJ</strain>
    </source>
</reference>
<dbReference type="AlphaFoldDB" id="E1WXL3"/>
<keyword evidence="8 10" id="KW-0460">Magnesium</keyword>
<keyword evidence="15" id="KW-1185">Reference proteome</keyword>
<gene>
    <name evidence="10 14" type="primary">miaA</name>
    <name evidence="14" type="ordered locus">BMS_2755</name>
</gene>
<comment type="function">
    <text evidence="2 10 12">Catalyzes the transfer of a dimethylallyl group onto the adenine at position 37 in tRNAs that read codons beginning with uridine, leading to the formation of N6-(dimethylallyl)adenosine (i(6)A).</text>
</comment>
<evidence type="ECO:0000256" key="3">
    <source>
        <dbReference type="ARBA" id="ARBA00005842"/>
    </source>
</evidence>
<sequence length="325" mass="36973">MSTKKNKIIIISGPTASGKTSTSMLLSHALKQEGLDSAIVNFDSLLFYKELSIGTAKPSKEELETFEHHLVDIVSASSPLNASDFLSRADSTLSKLVSENKIPIFVGGSAFYIRAFVKGMYDSNPISEDLRDKIDKEYKERGIHFIREILEKRDPASFNQLHENDHYRNIRAYEHLMATGEPISQQKQKSDENNPYDFTINRLKDFDIIHIYLDLPKEEHWKIILKRTEEMVANGLVAEVKNLLASGFDGSEKPLGSIGYKETIQFINGEFDSEQDYIERIAISTRQLAKSQRTFFKKVTPKATFHPIDDKNKIVNHTLSAIKEE</sequence>
<dbReference type="InterPro" id="IPR018022">
    <property type="entry name" value="IPT"/>
</dbReference>
<dbReference type="SUPFAM" id="SSF52540">
    <property type="entry name" value="P-loop containing nucleoside triphosphate hydrolases"/>
    <property type="match status" value="2"/>
</dbReference>
<comment type="subunit">
    <text evidence="10">Monomer.</text>
</comment>
<keyword evidence="6 10" id="KW-0547">Nucleotide-binding</keyword>